<comment type="caution">
    <text evidence="14">The sequence shown here is derived from an EMBL/GenBank/DDBJ whole genome shotgun (WGS) entry which is preliminary data.</text>
</comment>
<dbReference type="GO" id="GO:0046654">
    <property type="term" value="P:tetrahydrofolate biosynthetic process"/>
    <property type="evidence" value="ECO:0007669"/>
    <property type="project" value="UniProtKB-UniPathway"/>
</dbReference>
<dbReference type="GO" id="GO:0016301">
    <property type="term" value="F:kinase activity"/>
    <property type="evidence" value="ECO:0007669"/>
    <property type="project" value="UniProtKB-KW"/>
</dbReference>
<evidence type="ECO:0000256" key="8">
    <source>
        <dbReference type="ARBA" id="ARBA00022840"/>
    </source>
</evidence>
<reference evidence="14 15" key="1">
    <citation type="submission" date="2020-03" db="EMBL/GenBank/DDBJ databases">
        <title>Genomic Encyclopedia of Type Strains, Phase IV (KMG-IV): sequencing the most valuable type-strain genomes for metagenomic binning, comparative biology and taxonomic classification.</title>
        <authorList>
            <person name="Goeker M."/>
        </authorList>
    </citation>
    <scope>NUCLEOTIDE SEQUENCE [LARGE SCALE GENOMIC DNA]</scope>
    <source>
        <strain evidence="14 15">DSM 5718</strain>
    </source>
</reference>
<dbReference type="GO" id="GO:0005524">
    <property type="term" value="F:ATP binding"/>
    <property type="evidence" value="ECO:0007669"/>
    <property type="project" value="UniProtKB-KW"/>
</dbReference>
<dbReference type="EMBL" id="JAASRN010000007">
    <property type="protein sequence ID" value="NIK74802.1"/>
    <property type="molecule type" value="Genomic_DNA"/>
</dbReference>
<keyword evidence="6" id="KW-0547">Nucleotide-binding</keyword>
<comment type="pathway">
    <text evidence="1">Cofactor biosynthesis; tetrahydrofolate biosynthesis; 2-amino-4-hydroxy-6-hydroxymethyl-7,8-dihydropteridine diphosphate from 7,8-dihydroneopterin triphosphate: step 4/4.</text>
</comment>
<gene>
    <name evidence="14" type="ORF">FHS56_002335</name>
</gene>
<dbReference type="PANTHER" id="PTHR43071:SF1">
    <property type="entry name" value="2-AMINO-4-HYDROXY-6-HYDROXYMETHYLDIHYDROPTERIDINE PYROPHOSPHOKINASE"/>
    <property type="match status" value="1"/>
</dbReference>
<dbReference type="EC" id="2.7.6.3" evidence="3"/>
<keyword evidence="5 14" id="KW-0808">Transferase</keyword>
<keyword evidence="7 14" id="KW-0418">Kinase</keyword>
<evidence type="ECO:0000256" key="5">
    <source>
        <dbReference type="ARBA" id="ARBA00022679"/>
    </source>
</evidence>
<dbReference type="Gene3D" id="3.30.70.560">
    <property type="entry name" value="7,8-Dihydro-6-hydroxymethylpterin-pyrophosphokinase HPPK"/>
    <property type="match status" value="1"/>
</dbReference>
<dbReference type="PANTHER" id="PTHR43071">
    <property type="entry name" value="2-AMINO-4-HYDROXY-6-HYDROXYMETHYLDIHYDROPTERIDINE PYROPHOSPHOKINASE"/>
    <property type="match status" value="1"/>
</dbReference>
<dbReference type="PROSITE" id="PS00794">
    <property type="entry name" value="HPPK"/>
    <property type="match status" value="1"/>
</dbReference>
<name>A0A846MTZ6_9BACT</name>
<feature type="domain" description="7,8-dihydro-6-hydroxymethylpterin-pyrophosphokinase" evidence="13">
    <location>
        <begin position="87"/>
        <end position="98"/>
    </location>
</feature>
<evidence type="ECO:0000256" key="2">
    <source>
        <dbReference type="ARBA" id="ARBA00005810"/>
    </source>
</evidence>
<proteinExistence type="inferred from homology"/>
<evidence type="ECO:0000256" key="9">
    <source>
        <dbReference type="ARBA" id="ARBA00022909"/>
    </source>
</evidence>
<organism evidence="14 15">
    <name type="scientific">Thermonema lapsum</name>
    <dbReference type="NCBI Taxonomy" id="28195"/>
    <lineage>
        <taxon>Bacteria</taxon>
        <taxon>Pseudomonadati</taxon>
        <taxon>Bacteroidota</taxon>
        <taxon>Cytophagia</taxon>
        <taxon>Cytophagales</taxon>
        <taxon>Thermonemataceae</taxon>
        <taxon>Thermonema</taxon>
    </lineage>
</organism>
<dbReference type="RefSeq" id="WP_166920926.1">
    <property type="nucleotide sequence ID" value="NZ_JAASRN010000007.1"/>
</dbReference>
<accession>A0A846MTZ6</accession>
<evidence type="ECO:0000256" key="12">
    <source>
        <dbReference type="ARBA" id="ARBA00033413"/>
    </source>
</evidence>
<evidence type="ECO:0000313" key="14">
    <source>
        <dbReference type="EMBL" id="NIK74802.1"/>
    </source>
</evidence>
<evidence type="ECO:0000259" key="13">
    <source>
        <dbReference type="PROSITE" id="PS00794"/>
    </source>
</evidence>
<dbReference type="InterPro" id="IPR035907">
    <property type="entry name" value="Hppk_sf"/>
</dbReference>
<keyword evidence="8" id="KW-0067">ATP-binding</keyword>
<comment type="function">
    <text evidence="10">Catalyzes the transfer of pyrophosphate from adenosine triphosphate (ATP) to 6-hydroxymethyl-7,8-dihydropterin, an enzymatic step in folate biosynthesis pathway.</text>
</comment>
<dbReference type="UniPathway" id="UPA00077">
    <property type="reaction ID" value="UER00155"/>
</dbReference>
<comment type="similarity">
    <text evidence="2">Belongs to the HPPK family.</text>
</comment>
<dbReference type="SUPFAM" id="SSF55083">
    <property type="entry name" value="6-hydroxymethyl-7,8-dihydropterin pyrophosphokinase, HPPK"/>
    <property type="match status" value="1"/>
</dbReference>
<dbReference type="GO" id="GO:0046656">
    <property type="term" value="P:folic acid biosynthetic process"/>
    <property type="evidence" value="ECO:0007669"/>
    <property type="project" value="UniProtKB-KW"/>
</dbReference>
<evidence type="ECO:0000256" key="11">
    <source>
        <dbReference type="ARBA" id="ARBA00029766"/>
    </source>
</evidence>
<dbReference type="Pfam" id="PF01288">
    <property type="entry name" value="HPPK"/>
    <property type="match status" value="1"/>
</dbReference>
<dbReference type="GO" id="GO:0003848">
    <property type="term" value="F:2-amino-4-hydroxy-6-hydroxymethyldihydropteridine diphosphokinase activity"/>
    <property type="evidence" value="ECO:0007669"/>
    <property type="project" value="UniProtKB-EC"/>
</dbReference>
<evidence type="ECO:0000256" key="6">
    <source>
        <dbReference type="ARBA" id="ARBA00022741"/>
    </source>
</evidence>
<dbReference type="AlphaFoldDB" id="A0A846MTZ6"/>
<evidence type="ECO:0000256" key="7">
    <source>
        <dbReference type="ARBA" id="ARBA00022777"/>
    </source>
</evidence>
<evidence type="ECO:0000256" key="10">
    <source>
        <dbReference type="ARBA" id="ARBA00029409"/>
    </source>
</evidence>
<evidence type="ECO:0000256" key="4">
    <source>
        <dbReference type="ARBA" id="ARBA00016218"/>
    </source>
</evidence>
<keyword evidence="15" id="KW-1185">Reference proteome</keyword>
<evidence type="ECO:0000256" key="3">
    <source>
        <dbReference type="ARBA" id="ARBA00013253"/>
    </source>
</evidence>
<protein>
    <recommendedName>
        <fullName evidence="4">2-amino-4-hydroxy-6-hydroxymethyldihydropteridine pyrophosphokinase</fullName>
        <ecNumber evidence="3">2.7.6.3</ecNumber>
    </recommendedName>
    <alternativeName>
        <fullName evidence="11">6-hydroxymethyl-7,8-dihydropterin pyrophosphokinase</fullName>
    </alternativeName>
    <alternativeName>
        <fullName evidence="12">7,8-dihydro-6-hydroxymethylpterin-pyrophosphokinase</fullName>
    </alternativeName>
</protein>
<evidence type="ECO:0000313" key="15">
    <source>
        <dbReference type="Proteomes" id="UP000537126"/>
    </source>
</evidence>
<keyword evidence="9" id="KW-0289">Folate biosynthesis</keyword>
<dbReference type="InterPro" id="IPR000550">
    <property type="entry name" value="Hppk"/>
</dbReference>
<dbReference type="CDD" id="cd00483">
    <property type="entry name" value="HPPK"/>
    <property type="match status" value="1"/>
</dbReference>
<dbReference type="Proteomes" id="UP000537126">
    <property type="component" value="Unassembled WGS sequence"/>
</dbReference>
<evidence type="ECO:0000256" key="1">
    <source>
        <dbReference type="ARBA" id="ARBA00005051"/>
    </source>
</evidence>
<sequence>MQRIFLGLGSNEGNSWLFLHQARSLIASEVGCIVRASAIYHTAAWGVENQNDYLNQVIEISTQLPPLKLLEKILNIEQRLGRKRLIRWGSRTIDIDLLYYGHLSLDTPELTLPHPHIPERRFVLIPMVEIAPDFVHPVLQKKQSDLLQVCPDNGKVEKATDAFLP</sequence>
<dbReference type="NCBIfam" id="TIGR01498">
    <property type="entry name" value="folK"/>
    <property type="match status" value="1"/>
</dbReference>